<dbReference type="AlphaFoldDB" id="A0A9N7V3Z6"/>
<proteinExistence type="predicted"/>
<evidence type="ECO:0000313" key="2">
    <source>
        <dbReference type="Proteomes" id="UP001153269"/>
    </source>
</evidence>
<dbReference type="Proteomes" id="UP001153269">
    <property type="component" value="Unassembled WGS sequence"/>
</dbReference>
<comment type="caution">
    <text evidence="1">The sequence shown here is derived from an EMBL/GenBank/DDBJ whole genome shotgun (WGS) entry which is preliminary data.</text>
</comment>
<evidence type="ECO:0000313" key="1">
    <source>
        <dbReference type="EMBL" id="CAB1442450.1"/>
    </source>
</evidence>
<sequence length="186" mass="20252">STYNVCEKLALREVSALAYPPQTNGLVKKDLDNWWEQPNTWRPPPATLFCFKDEEAITTRILPFLMVLDVRPGTYGVPEEYLVTNVWVGGSMCSETSTCLDEELPCPLQKGSSPTWGNRLTSALSTPQLPVLSPSSQVASTSAHTLSSSPVPLISSGLTLILHPIIFQPCHLISEAASTALPICKQ</sequence>
<feature type="non-terminal residue" evidence="1">
    <location>
        <position position="186"/>
    </location>
</feature>
<gene>
    <name evidence="1" type="ORF">PLEPLA_LOCUS30120</name>
</gene>
<organism evidence="1 2">
    <name type="scientific">Pleuronectes platessa</name>
    <name type="common">European plaice</name>
    <dbReference type="NCBI Taxonomy" id="8262"/>
    <lineage>
        <taxon>Eukaryota</taxon>
        <taxon>Metazoa</taxon>
        <taxon>Chordata</taxon>
        <taxon>Craniata</taxon>
        <taxon>Vertebrata</taxon>
        <taxon>Euteleostomi</taxon>
        <taxon>Actinopterygii</taxon>
        <taxon>Neopterygii</taxon>
        <taxon>Teleostei</taxon>
        <taxon>Neoteleostei</taxon>
        <taxon>Acanthomorphata</taxon>
        <taxon>Carangaria</taxon>
        <taxon>Pleuronectiformes</taxon>
        <taxon>Pleuronectoidei</taxon>
        <taxon>Pleuronectidae</taxon>
        <taxon>Pleuronectes</taxon>
    </lineage>
</organism>
<name>A0A9N7V3Z6_PLEPL</name>
<feature type="non-terminal residue" evidence="1">
    <location>
        <position position="1"/>
    </location>
</feature>
<keyword evidence="2" id="KW-1185">Reference proteome</keyword>
<protein>
    <submittedName>
        <fullName evidence="1">Uncharacterized protein</fullName>
    </submittedName>
</protein>
<reference evidence="1" key="1">
    <citation type="submission" date="2020-03" db="EMBL/GenBank/DDBJ databases">
        <authorList>
            <person name="Weist P."/>
        </authorList>
    </citation>
    <scope>NUCLEOTIDE SEQUENCE</scope>
</reference>
<dbReference type="EMBL" id="CADEAL010002851">
    <property type="protein sequence ID" value="CAB1442450.1"/>
    <property type="molecule type" value="Genomic_DNA"/>
</dbReference>
<accession>A0A9N7V3Z6</accession>